<evidence type="ECO:0000313" key="2">
    <source>
        <dbReference type="Proteomes" id="UP000094342"/>
    </source>
</evidence>
<comment type="caution">
    <text evidence="1">The sequence shown here is derived from an EMBL/GenBank/DDBJ whole genome shotgun (WGS) entry which is preliminary data.</text>
</comment>
<keyword evidence="2" id="KW-1185">Reference proteome</keyword>
<accession>A0A1E3VH49</accession>
<dbReference type="InterPro" id="IPR016181">
    <property type="entry name" value="Acyl_CoA_acyltransferase"/>
</dbReference>
<dbReference type="Proteomes" id="UP000094342">
    <property type="component" value="Unassembled WGS sequence"/>
</dbReference>
<evidence type="ECO:0000313" key="1">
    <source>
        <dbReference type="EMBL" id="ODR92451.1"/>
    </source>
</evidence>
<organism evidence="1 2">
    <name type="scientific">Sinorhizobium alkalisoli</name>
    <dbReference type="NCBI Taxonomy" id="1752398"/>
    <lineage>
        <taxon>Bacteria</taxon>
        <taxon>Pseudomonadati</taxon>
        <taxon>Pseudomonadota</taxon>
        <taxon>Alphaproteobacteria</taxon>
        <taxon>Hyphomicrobiales</taxon>
        <taxon>Rhizobiaceae</taxon>
        <taxon>Sinorhizobium/Ensifer group</taxon>
        <taxon>Sinorhizobium</taxon>
    </lineage>
</organism>
<evidence type="ECO:0008006" key="3">
    <source>
        <dbReference type="Google" id="ProtNLM"/>
    </source>
</evidence>
<reference evidence="2" key="1">
    <citation type="submission" date="2016-05" db="EMBL/GenBank/DDBJ databases">
        <authorList>
            <person name="Li Y."/>
        </authorList>
    </citation>
    <scope>NUCLEOTIDE SEQUENCE [LARGE SCALE GENOMIC DNA]</scope>
    <source>
        <strain evidence="2">YIC4027</strain>
    </source>
</reference>
<gene>
    <name evidence="1" type="ORF">A8M32_05315</name>
</gene>
<protein>
    <recommendedName>
        <fullName evidence="3">N-acetyltransferase domain-containing protein</fullName>
    </recommendedName>
</protein>
<dbReference type="SUPFAM" id="SSF55729">
    <property type="entry name" value="Acyl-CoA N-acyltransferases (Nat)"/>
    <property type="match status" value="1"/>
</dbReference>
<dbReference type="Gene3D" id="3.40.630.30">
    <property type="match status" value="1"/>
</dbReference>
<proteinExistence type="predicted"/>
<dbReference type="RefSeq" id="WP_069457368.1">
    <property type="nucleotide sequence ID" value="NZ_LYBW01000044.1"/>
</dbReference>
<name>A0A1E3VH49_9HYPH</name>
<dbReference type="EMBL" id="LYBW01000044">
    <property type="protein sequence ID" value="ODR92451.1"/>
    <property type="molecule type" value="Genomic_DNA"/>
</dbReference>
<sequence>MKIIWGGAGDSATNQAIGVFVASRIEGCERGFSDFTTLGVVEKGGVLEQGRLIAGVVYHNYVPEAGVIELSAASTNKRWLTRPVLRAMFGYPFDEIGCQLAVLRVSEKNRGMADIARRFGFTGHRIPRLRGREEAEIIFTLTDDAWRAHAVNRL</sequence>
<dbReference type="OrthoDB" id="8073019at2"/>
<dbReference type="AlphaFoldDB" id="A0A1E3VH49"/>
<dbReference type="STRING" id="1752398.A8M32_05315"/>